<accession>A0A183UZM8</accession>
<dbReference type="InterPro" id="IPR057001">
    <property type="entry name" value="RYYR-CCHC"/>
</dbReference>
<protein>
    <submittedName>
        <fullName evidence="5">SET domain-containing protein</fullName>
    </submittedName>
</protein>
<feature type="domain" description="RYYR-CCHC" evidence="2">
    <location>
        <begin position="416"/>
        <end position="488"/>
    </location>
</feature>
<dbReference type="Pfam" id="PF23674">
    <property type="entry name" value="RYYR-CCHC"/>
    <property type="match status" value="2"/>
</dbReference>
<proteinExistence type="predicted"/>
<dbReference type="AlphaFoldDB" id="A0A183UZM8"/>
<dbReference type="EMBL" id="UYWY01021976">
    <property type="protein sequence ID" value="VDM45269.1"/>
    <property type="molecule type" value="Genomic_DNA"/>
</dbReference>
<dbReference type="Proteomes" id="UP000050794">
    <property type="component" value="Unassembled WGS sequence"/>
</dbReference>
<feature type="region of interest" description="Disordered" evidence="1">
    <location>
        <begin position="625"/>
        <end position="648"/>
    </location>
</feature>
<feature type="compositionally biased region" description="Polar residues" evidence="1">
    <location>
        <begin position="192"/>
        <end position="205"/>
    </location>
</feature>
<evidence type="ECO:0000313" key="3">
    <source>
        <dbReference type="EMBL" id="VDM45269.1"/>
    </source>
</evidence>
<gene>
    <name evidence="3" type="ORF">TCNE_LOCUS13948</name>
</gene>
<sequence>MAPKRNFADPRAVSVLARYKRDLQSVRAVKAELERTLGWETTLQTVWRHLKMVKIWEVAKRCSEIAGESSEDRTKKSKWMLTAARCSAVDATKPAKRFLLNGTYEQAEAMLCRMKREYSITDSRLPRECEMEEDEERQIDIDDVDDDAYFSSTPPKLSRENRIFNERYDEEYYRHPSSPSTPSPPWRRSASVSSEVHTTPSRRLTMSSLVIPEKDNPNFVRVYRQTAKTKDTAYYRCSTCDTISRKTRGDGLSTVGGEEASGGSMEAEEFLKRPRATVKAVHGRVVGNPYPKHHPQCHPISADEQRALEIDRNCRAKVKYGEASPKSAWNTGRRIAETSCSRYEAEGHAAPFPEWKRIRKQYNAWARNGSRDTSSKLADRRRSISKNGDLYCEEQFDDGVSQAEEVIGEKNPVPIQRTLSKRLTMSSIVVPDACGDTVRIYRMGSTSKDGHTSYYRYGIDEGPFPRARIRTVDGRVVGNAYPTHHPDCRPMSGRIFKAQEIDTGCRYRIKQGLISPRRAWDLGQQIAESESFNDNNDEGIPFPQWDKVKRRYYRSSDDIVSSEASVSREVEEREPEMNDQSIRLEAACLERRDERSEQMEQHRSEQSKTDHRVERVVQEFHREQQHIRELEPDVEPESDPELEPELEPETPHLRKRVEHFRCSCKHFYEANLELHEDIVRCLSEMKAMRNEMRQIYAEMRIERGETKSIPMRFFP</sequence>
<reference evidence="3 4" key="2">
    <citation type="submission" date="2018-11" db="EMBL/GenBank/DDBJ databases">
        <authorList>
            <consortium name="Pathogen Informatics"/>
        </authorList>
    </citation>
    <scope>NUCLEOTIDE SEQUENCE [LARGE SCALE GENOMIC DNA]</scope>
</reference>
<evidence type="ECO:0000313" key="4">
    <source>
        <dbReference type="Proteomes" id="UP000050794"/>
    </source>
</evidence>
<dbReference type="WBParaSite" id="TCNE_0001394801-mRNA-1">
    <property type="protein sequence ID" value="TCNE_0001394801-mRNA-1"/>
    <property type="gene ID" value="TCNE_0001394801"/>
</dbReference>
<evidence type="ECO:0000313" key="5">
    <source>
        <dbReference type="WBParaSite" id="TCNE_0001394801-mRNA-1"/>
    </source>
</evidence>
<evidence type="ECO:0000256" key="1">
    <source>
        <dbReference type="SAM" id="MobiDB-lite"/>
    </source>
</evidence>
<keyword evidence="4" id="KW-1185">Reference proteome</keyword>
<feature type="compositionally biased region" description="Acidic residues" evidence="1">
    <location>
        <begin position="632"/>
        <end position="648"/>
    </location>
</feature>
<reference evidence="5" key="1">
    <citation type="submission" date="2016-06" db="UniProtKB">
        <authorList>
            <consortium name="WormBaseParasite"/>
        </authorList>
    </citation>
    <scope>IDENTIFICATION</scope>
</reference>
<evidence type="ECO:0000259" key="2">
    <source>
        <dbReference type="Pfam" id="PF23674"/>
    </source>
</evidence>
<feature type="region of interest" description="Disordered" evidence="1">
    <location>
        <begin position="591"/>
        <end position="612"/>
    </location>
</feature>
<feature type="domain" description="RYYR-CCHC" evidence="2">
    <location>
        <begin position="198"/>
        <end position="297"/>
    </location>
</feature>
<organism evidence="4 5">
    <name type="scientific">Toxocara canis</name>
    <name type="common">Canine roundworm</name>
    <dbReference type="NCBI Taxonomy" id="6265"/>
    <lineage>
        <taxon>Eukaryota</taxon>
        <taxon>Metazoa</taxon>
        <taxon>Ecdysozoa</taxon>
        <taxon>Nematoda</taxon>
        <taxon>Chromadorea</taxon>
        <taxon>Rhabditida</taxon>
        <taxon>Spirurina</taxon>
        <taxon>Ascaridomorpha</taxon>
        <taxon>Ascaridoidea</taxon>
        <taxon>Toxocaridae</taxon>
        <taxon>Toxocara</taxon>
    </lineage>
</organism>
<name>A0A183UZM8_TOXCA</name>
<feature type="region of interest" description="Disordered" evidence="1">
    <location>
        <begin position="172"/>
        <end position="205"/>
    </location>
</feature>